<dbReference type="SMART" id="SM00644">
    <property type="entry name" value="Ami_2"/>
    <property type="match status" value="1"/>
</dbReference>
<organism evidence="6 7">
    <name type="scientific">Anseongella ginsenosidimutans</name>
    <dbReference type="NCBI Taxonomy" id="496056"/>
    <lineage>
        <taxon>Bacteria</taxon>
        <taxon>Pseudomonadati</taxon>
        <taxon>Bacteroidota</taxon>
        <taxon>Sphingobacteriia</taxon>
        <taxon>Sphingobacteriales</taxon>
        <taxon>Sphingobacteriaceae</taxon>
        <taxon>Anseongella</taxon>
    </lineage>
</organism>
<accession>A0A4R3KVC7</accession>
<gene>
    <name evidence="6" type="ORF">EDD80_10264</name>
</gene>
<dbReference type="InterPro" id="IPR036505">
    <property type="entry name" value="Amidase/PGRP_sf"/>
</dbReference>
<dbReference type="PANTHER" id="PTHR30417">
    <property type="entry name" value="N-ACETYLMURAMOYL-L-ALANINE AMIDASE AMID"/>
    <property type="match status" value="1"/>
</dbReference>
<reference evidence="6 7" key="1">
    <citation type="submission" date="2019-03" db="EMBL/GenBank/DDBJ databases">
        <title>Genomic Encyclopedia of Type Strains, Phase IV (KMG-IV): sequencing the most valuable type-strain genomes for metagenomic binning, comparative biology and taxonomic classification.</title>
        <authorList>
            <person name="Goeker M."/>
        </authorList>
    </citation>
    <scope>NUCLEOTIDE SEQUENCE [LARGE SCALE GENOMIC DNA]</scope>
    <source>
        <strain evidence="6 7">DSM 21100</strain>
    </source>
</reference>
<dbReference type="PANTHER" id="PTHR30417:SF1">
    <property type="entry name" value="N-ACETYLMURAMOYL-L-ALANINE AMIDASE AMID"/>
    <property type="match status" value="1"/>
</dbReference>
<dbReference type="GO" id="GO:0009254">
    <property type="term" value="P:peptidoglycan turnover"/>
    <property type="evidence" value="ECO:0007669"/>
    <property type="project" value="TreeGrafter"/>
</dbReference>
<dbReference type="GO" id="GO:0019867">
    <property type="term" value="C:outer membrane"/>
    <property type="evidence" value="ECO:0007669"/>
    <property type="project" value="TreeGrafter"/>
</dbReference>
<comment type="caution">
    <text evidence="6">The sequence shown here is derived from an EMBL/GenBank/DDBJ whole genome shotgun (WGS) entry which is preliminary data.</text>
</comment>
<protein>
    <recommendedName>
        <fullName evidence="2">N-acetylmuramoyl-L-alanine amidase</fullName>
        <ecNumber evidence="2">3.5.1.28</ecNumber>
    </recommendedName>
</protein>
<dbReference type="GO" id="GO:0009253">
    <property type="term" value="P:peptidoglycan catabolic process"/>
    <property type="evidence" value="ECO:0007669"/>
    <property type="project" value="InterPro"/>
</dbReference>
<name>A0A4R3KVC7_9SPHI</name>
<dbReference type="InterPro" id="IPR002502">
    <property type="entry name" value="Amidase_domain"/>
</dbReference>
<feature type="domain" description="N-acetylmuramoyl-L-alanine amidase" evidence="5">
    <location>
        <begin position="65"/>
        <end position="196"/>
    </location>
</feature>
<evidence type="ECO:0000313" key="7">
    <source>
        <dbReference type="Proteomes" id="UP000295807"/>
    </source>
</evidence>
<dbReference type="CDD" id="cd06583">
    <property type="entry name" value="PGRP"/>
    <property type="match status" value="1"/>
</dbReference>
<dbReference type="Pfam" id="PF01510">
    <property type="entry name" value="Amidase_2"/>
    <property type="match status" value="1"/>
</dbReference>
<evidence type="ECO:0000256" key="1">
    <source>
        <dbReference type="ARBA" id="ARBA00001561"/>
    </source>
</evidence>
<dbReference type="Proteomes" id="UP000295807">
    <property type="component" value="Unassembled WGS sequence"/>
</dbReference>
<proteinExistence type="predicted"/>
<evidence type="ECO:0000259" key="5">
    <source>
        <dbReference type="SMART" id="SM00644"/>
    </source>
</evidence>
<keyword evidence="4" id="KW-0961">Cell wall biogenesis/degradation</keyword>
<dbReference type="SUPFAM" id="SSF55846">
    <property type="entry name" value="N-acetylmuramoyl-L-alanine amidase-like"/>
    <property type="match status" value="1"/>
</dbReference>
<dbReference type="GO" id="GO:0008745">
    <property type="term" value="F:N-acetylmuramoyl-L-alanine amidase activity"/>
    <property type="evidence" value="ECO:0007669"/>
    <property type="project" value="UniProtKB-EC"/>
</dbReference>
<comment type="catalytic activity">
    <reaction evidence="1">
        <text>Hydrolyzes the link between N-acetylmuramoyl residues and L-amino acid residues in certain cell-wall glycopeptides.</text>
        <dbReference type="EC" id="3.5.1.28"/>
    </reaction>
</comment>
<dbReference type="EC" id="3.5.1.28" evidence="2"/>
<sequence>MMNPYIQKITRALGILLLITGCAREPYSFSKKIYRKQLKAEYKQLKRMEAPVLEDSLLVLPSGFIPTTNFNLRKPNFVVIHHTAQNSCDQTYRTFTLQRTQVSAHYVICKDGTVTQMLSDYLRAWHGGAGKWGNVTDLNSVSIGIELDNNGYEPFSHLQVNSLLVLLDSLKTKYRIPAANFIGHADIAPTRKQDPNAHFPWKTLAKNGFGLWYDDLQDTVPDGFDPMNALRLIGYDTSHPEAAIKAFKLHFVQRDTSPQLTAYDKRILFNLVKKFF</sequence>
<keyword evidence="7" id="KW-1185">Reference proteome</keyword>
<evidence type="ECO:0000256" key="2">
    <source>
        <dbReference type="ARBA" id="ARBA00011901"/>
    </source>
</evidence>
<dbReference type="AlphaFoldDB" id="A0A4R3KVC7"/>
<keyword evidence="3" id="KW-0378">Hydrolase</keyword>
<dbReference type="InterPro" id="IPR051206">
    <property type="entry name" value="NAMLAA_amidase_2"/>
</dbReference>
<evidence type="ECO:0000313" key="6">
    <source>
        <dbReference type="EMBL" id="TCS88874.1"/>
    </source>
</evidence>
<dbReference type="Gene3D" id="3.40.80.10">
    <property type="entry name" value="Peptidoglycan recognition protein-like"/>
    <property type="match status" value="1"/>
</dbReference>
<dbReference type="GO" id="GO:0071555">
    <property type="term" value="P:cell wall organization"/>
    <property type="evidence" value="ECO:0007669"/>
    <property type="project" value="UniProtKB-KW"/>
</dbReference>
<evidence type="ECO:0000256" key="3">
    <source>
        <dbReference type="ARBA" id="ARBA00022801"/>
    </source>
</evidence>
<evidence type="ECO:0000256" key="4">
    <source>
        <dbReference type="ARBA" id="ARBA00023316"/>
    </source>
</evidence>
<dbReference type="EMBL" id="SMAD01000002">
    <property type="protein sequence ID" value="TCS88874.1"/>
    <property type="molecule type" value="Genomic_DNA"/>
</dbReference>